<keyword evidence="3" id="KW-1185">Reference proteome</keyword>
<dbReference type="EMBL" id="CAAALY010268920">
    <property type="protein sequence ID" value="VEL41348.1"/>
    <property type="molecule type" value="Genomic_DNA"/>
</dbReference>
<accession>A0A448XP15</accession>
<proteinExistence type="predicted"/>
<evidence type="ECO:0000313" key="2">
    <source>
        <dbReference type="EMBL" id="VEL41348.1"/>
    </source>
</evidence>
<evidence type="ECO:0000313" key="3">
    <source>
        <dbReference type="Proteomes" id="UP000784294"/>
    </source>
</evidence>
<name>A0A448XP15_9PLAT</name>
<sequence>MQAIVGGIASHGHEAAAKVEASDSAESQNGRKEDDLERVAVFKGLVALGGVYFFFMAEKLVSLISEYRAEKKAAKEERERCLRNPRRSMEPRRMSHVRVSIPSAGTLDGNLLKGSRLFDPTCRRQSRAMSIAGEEILTTGLTSKGEMNSTYFDFLRLKKIFVPKLEGCDL</sequence>
<keyword evidence="1" id="KW-0175">Coiled coil</keyword>
<dbReference type="Proteomes" id="UP000784294">
    <property type="component" value="Unassembled WGS sequence"/>
</dbReference>
<dbReference type="AlphaFoldDB" id="A0A448XP15"/>
<dbReference type="OrthoDB" id="200954at2759"/>
<protein>
    <submittedName>
        <fullName evidence="2">Uncharacterized protein</fullName>
    </submittedName>
</protein>
<feature type="coiled-coil region" evidence="1">
    <location>
        <begin position="57"/>
        <end position="84"/>
    </location>
</feature>
<organism evidence="2 3">
    <name type="scientific">Protopolystoma xenopodis</name>
    <dbReference type="NCBI Taxonomy" id="117903"/>
    <lineage>
        <taxon>Eukaryota</taxon>
        <taxon>Metazoa</taxon>
        <taxon>Spiralia</taxon>
        <taxon>Lophotrochozoa</taxon>
        <taxon>Platyhelminthes</taxon>
        <taxon>Monogenea</taxon>
        <taxon>Polyopisthocotylea</taxon>
        <taxon>Polystomatidea</taxon>
        <taxon>Polystomatidae</taxon>
        <taxon>Protopolystoma</taxon>
    </lineage>
</organism>
<evidence type="ECO:0000256" key="1">
    <source>
        <dbReference type="SAM" id="Coils"/>
    </source>
</evidence>
<gene>
    <name evidence="2" type="ORF">PXEA_LOCUS34788</name>
</gene>
<reference evidence="2" key="1">
    <citation type="submission" date="2018-11" db="EMBL/GenBank/DDBJ databases">
        <authorList>
            <consortium name="Pathogen Informatics"/>
        </authorList>
    </citation>
    <scope>NUCLEOTIDE SEQUENCE</scope>
</reference>
<comment type="caution">
    <text evidence="2">The sequence shown here is derived from an EMBL/GenBank/DDBJ whole genome shotgun (WGS) entry which is preliminary data.</text>
</comment>